<evidence type="ECO:0000313" key="3">
    <source>
        <dbReference type="Proteomes" id="UP000305267"/>
    </source>
</evidence>
<evidence type="ECO:0000313" key="2">
    <source>
        <dbReference type="EMBL" id="TNC08451.1"/>
    </source>
</evidence>
<name>A0A5C4L9B5_9HYPH</name>
<keyword evidence="3" id="KW-1185">Reference proteome</keyword>
<comment type="caution">
    <text evidence="2">The sequence shown here is derived from an EMBL/GenBank/DDBJ whole genome shotgun (WGS) entry which is preliminary data.</text>
</comment>
<dbReference type="Proteomes" id="UP000305267">
    <property type="component" value="Unassembled WGS sequence"/>
</dbReference>
<sequence>MRSKAMMLAILSNFFCLTPVFAQLDEDGLVKLRQSAQKYKIEIQKYFDSRPILTLPDDLDEFPGFKVTKNSSGKNVVLPSGDEEYVRCMRGAWETFGIASTAGIATATIPGAVIGIGAGGTQAILDAHSCAEQNASRLFEVLANLEADGQAKGISVQMDAFSKELTGMQGELIGLRGSVVASQLLIKEQMQKSFNELLSKAVTQEDMEKIVSAGMNHIKDNTRKYFVELRQRQIANDEMSKLQSNIQLTQQGLTSLVNVAFRDNPKLANKINRGIGGAAELAKIGVALSAAANPFTAVMLSLKAMGVMASIFGGGDGGAAFNQIIFDNIQALRKDISEMRDEMRTRFDAIDRSLIVVADYMRSGFIVIDGKLDNLRAALGDIREEGEIRAKIQESAISYLLSGALSVSSQRCLKGDASQSVDRNAYSTCLGDFKLYATDVARLDMIAGSGRIAADPLGTVSNMFYLSVDSGRSIGYLSALNRKITNAPVVAEAPSPLEWVKGVQAYLELLSRYHRLEKVRSEVAKSEIINNEQDNINSMIDAGNEIKKRARYLRRDGIIALIDLYNDETKKFINDIVPIIYRELAKRPLGVTKEQTTRKEWIIQVNGHSSVFSPCGSITREIAGIDDVIASEGDWQSFEHGERCWPSAFTNKDNDAALKQQGLRFARSQSDGEFEIKSLRTKNEATIRIQEKYLEKQIVSKFSPQTLEMLSLSIAATLKSDESSRTMYRLAFLHELILQQIMIGSNDTSDANLPDKIKLVQSLPTSASQIRELIDRLTYKSEKILRVAFSEGMADLFNGEKKRVSDAIRAMPDNDNFPFIEPSLRQLRAVRIN</sequence>
<dbReference type="EMBL" id="VDDA01000023">
    <property type="protein sequence ID" value="TNC08451.1"/>
    <property type="molecule type" value="Genomic_DNA"/>
</dbReference>
<dbReference type="AlphaFoldDB" id="A0A5C4L9B5"/>
<evidence type="ECO:0000256" key="1">
    <source>
        <dbReference type="SAM" id="SignalP"/>
    </source>
</evidence>
<gene>
    <name evidence="2" type="ORF">FF100_29375</name>
</gene>
<feature type="chain" id="PRO_5022943449" evidence="1">
    <location>
        <begin position="23"/>
        <end position="833"/>
    </location>
</feature>
<protein>
    <submittedName>
        <fullName evidence="2">Uncharacterized protein</fullName>
    </submittedName>
</protein>
<keyword evidence="1" id="KW-0732">Signal</keyword>
<accession>A0A5C4L9B5</accession>
<organism evidence="2 3">
    <name type="scientific">Methylobacterium terricola</name>
    <dbReference type="NCBI Taxonomy" id="2583531"/>
    <lineage>
        <taxon>Bacteria</taxon>
        <taxon>Pseudomonadati</taxon>
        <taxon>Pseudomonadota</taxon>
        <taxon>Alphaproteobacteria</taxon>
        <taxon>Hyphomicrobiales</taxon>
        <taxon>Methylobacteriaceae</taxon>
        <taxon>Methylobacterium</taxon>
    </lineage>
</organism>
<proteinExistence type="predicted"/>
<reference evidence="2 3" key="1">
    <citation type="submission" date="2019-06" db="EMBL/GenBank/DDBJ databases">
        <title>Genome of Methylobacterium sp. 17Sr1-39.</title>
        <authorList>
            <person name="Seo T."/>
        </authorList>
    </citation>
    <scope>NUCLEOTIDE SEQUENCE [LARGE SCALE GENOMIC DNA]</scope>
    <source>
        <strain evidence="2 3">17Sr1-39</strain>
    </source>
</reference>
<feature type="signal peptide" evidence="1">
    <location>
        <begin position="1"/>
        <end position="22"/>
    </location>
</feature>
<dbReference type="RefSeq" id="WP_139039370.1">
    <property type="nucleotide sequence ID" value="NZ_VDDA01000023.1"/>
</dbReference>